<evidence type="ECO:0000313" key="4">
    <source>
        <dbReference type="Proteomes" id="UP000054937"/>
    </source>
</evidence>
<feature type="transmembrane region" description="Helical" evidence="2">
    <location>
        <begin position="197"/>
        <end position="213"/>
    </location>
</feature>
<dbReference type="PANTHER" id="PTHR10974:SF1">
    <property type="entry name" value="FI08016P-RELATED"/>
    <property type="match status" value="1"/>
</dbReference>
<comment type="caution">
    <text evidence="3">The sequence shown here is derived from an EMBL/GenBank/DDBJ whole genome shotgun (WGS) entry which is preliminary data.</text>
</comment>
<evidence type="ECO:0000256" key="2">
    <source>
        <dbReference type="SAM" id="Phobius"/>
    </source>
</evidence>
<proteinExistence type="predicted"/>
<dbReference type="SUPFAM" id="SSF53649">
    <property type="entry name" value="Alkaline phosphatase-like"/>
    <property type="match status" value="1"/>
</dbReference>
<feature type="region of interest" description="Disordered" evidence="1">
    <location>
        <begin position="732"/>
        <end position="758"/>
    </location>
</feature>
<dbReference type="Gene3D" id="3.40.720.10">
    <property type="entry name" value="Alkaline Phosphatase, subunit A"/>
    <property type="match status" value="1"/>
</dbReference>
<dbReference type="OrthoDB" id="413313at2759"/>
<name>A0A0V0QSP2_PSEPJ</name>
<dbReference type="PANTHER" id="PTHR10974">
    <property type="entry name" value="FI08016P-RELATED"/>
    <property type="match status" value="1"/>
</dbReference>
<reference evidence="3 4" key="1">
    <citation type="journal article" date="2015" name="Sci. Rep.">
        <title>Genome of the facultative scuticociliatosis pathogen Pseudocohnilembus persalinus provides insight into its virulence through horizontal gene transfer.</title>
        <authorList>
            <person name="Xiong J."/>
            <person name="Wang G."/>
            <person name="Cheng J."/>
            <person name="Tian M."/>
            <person name="Pan X."/>
            <person name="Warren A."/>
            <person name="Jiang C."/>
            <person name="Yuan D."/>
            <person name="Miao W."/>
        </authorList>
    </citation>
    <scope>NUCLEOTIDE SEQUENCE [LARGE SCALE GENOMIC DNA]</scope>
    <source>
        <strain evidence="3">36N120E</strain>
    </source>
</reference>
<keyword evidence="4" id="KW-1185">Reference proteome</keyword>
<feature type="compositionally biased region" description="Acidic residues" evidence="1">
    <location>
        <begin position="732"/>
        <end position="741"/>
    </location>
</feature>
<dbReference type="Pfam" id="PF02995">
    <property type="entry name" value="DUF229"/>
    <property type="match status" value="1"/>
</dbReference>
<dbReference type="InterPro" id="IPR004245">
    <property type="entry name" value="DUF229"/>
</dbReference>
<keyword evidence="2" id="KW-0472">Membrane</keyword>
<dbReference type="InParanoid" id="A0A0V0QSP2"/>
<gene>
    <name evidence="3" type="ORF">PPERSA_06586</name>
</gene>
<organism evidence="3 4">
    <name type="scientific">Pseudocohnilembus persalinus</name>
    <name type="common">Ciliate</name>
    <dbReference type="NCBI Taxonomy" id="266149"/>
    <lineage>
        <taxon>Eukaryota</taxon>
        <taxon>Sar</taxon>
        <taxon>Alveolata</taxon>
        <taxon>Ciliophora</taxon>
        <taxon>Intramacronucleata</taxon>
        <taxon>Oligohymenophorea</taxon>
        <taxon>Scuticociliatia</taxon>
        <taxon>Philasterida</taxon>
        <taxon>Pseudocohnilembidae</taxon>
        <taxon>Pseudocohnilembus</taxon>
    </lineage>
</organism>
<dbReference type="Proteomes" id="UP000054937">
    <property type="component" value="Unassembled WGS sequence"/>
</dbReference>
<keyword evidence="2" id="KW-1133">Transmembrane helix</keyword>
<protein>
    <submittedName>
        <fullName evidence="3">Alkaline-phosphatase-like, core domain</fullName>
    </submittedName>
</protein>
<dbReference type="AlphaFoldDB" id="A0A0V0QSP2"/>
<feature type="transmembrane region" description="Helical" evidence="2">
    <location>
        <begin position="115"/>
        <end position="139"/>
    </location>
</feature>
<feature type="transmembrane region" description="Helical" evidence="2">
    <location>
        <begin position="159"/>
        <end position="185"/>
    </location>
</feature>
<dbReference type="GO" id="GO:0005615">
    <property type="term" value="C:extracellular space"/>
    <property type="evidence" value="ECO:0007669"/>
    <property type="project" value="TreeGrafter"/>
</dbReference>
<sequence>MVDEEKVTQRTYDNYQIQDQNVVNVQNNRQSQNCNIPANISIQNGINNSVQTEMTNFQLQQTEQNFLLNNQNDQQENWSEIDYLNDTTLNCIDKFVSPNITYFWNELFKVVLPFYLIWLTIHLRINSYFSYIPLIYYANKIFRYYDPEPGFGKLKSTDIGVALQIAFVALLGISIGITTIIYAFLKTLHISYKKKKLLFFLELILVFALVMNVKRSYDNSCNGWEKGLTGSIDFSQDYCVIDKPQNNCINQFIDGWIDLSSKDMCDIQDVDKYREELINKWFYSDIKTNQNKLSMLQNNVVNAIAFPDMTKWTSRNRYPAYIQHRVIDKTVLLNSVEQGKKQNYEVILDLENMELNYNIQRNQKLVQQRKALQKDDSLSDNIVVIYIDTLSRPQAHRKMKKTLEYFDKFAFKPGMSQKQKQKIYDLGKRTFEFYRYHVVGQKTQPIVFRFIYGIKYIHKKHNPPKQKADHLFKYFQDNGYIVGLSTNTCTMNCLLRTSYMRPDVNHQTTADHEFQQIIYDPQYVNPKDYFSISQGPNAIQRRCLYGKDTFQHVLDYGYEFMNTYKNDKKVLYLEFTDAHEITDEVVGYADQPIRNFLDKLEAEGHLSKKTTVYLMSDHGQHLKKLFYVTDAIKNIYQQERSLPALFMLQTTDVFKEQPQIEKNLEENEQKLFGIEQLRTTMILNTDQISKSLGQESDHLFGDMKKNKHCHDLNLEKFTEDDNLCYCKEYKDEEPEFDEEEQQNILEQEQDSENKRNLR</sequence>
<evidence type="ECO:0000256" key="1">
    <source>
        <dbReference type="SAM" id="MobiDB-lite"/>
    </source>
</evidence>
<evidence type="ECO:0000313" key="3">
    <source>
        <dbReference type="EMBL" id="KRX04952.1"/>
    </source>
</evidence>
<keyword evidence="2" id="KW-0812">Transmembrane</keyword>
<accession>A0A0V0QSP2</accession>
<dbReference type="InterPro" id="IPR017850">
    <property type="entry name" value="Alkaline_phosphatase_core_sf"/>
</dbReference>
<dbReference type="EMBL" id="LDAU01000110">
    <property type="protein sequence ID" value="KRX04952.1"/>
    <property type="molecule type" value="Genomic_DNA"/>
</dbReference>